<accession>F0VHJ8</accession>
<evidence type="ECO:0000256" key="1">
    <source>
        <dbReference type="SAM" id="Phobius"/>
    </source>
</evidence>
<sequence length="155" mass="16955">MAGSYFAVRAGSRVLGATTNASKVSYLARQSSLPSPVTVPALASLRVFAPSSPAFFCSLSRTRFAANAVQSHSAGSHAPAATVTPRYTDDIPAEYYKYGIFKNYRRDDSPLRSLLRLSITTALLLLVVFLNHHASCSHWHYKHRITGSYLDSDSE</sequence>
<keyword evidence="1" id="KW-0472">Membrane</keyword>
<reference evidence="3" key="4">
    <citation type="journal article" date="2015" name="PLoS ONE">
        <title>Comprehensive Evaluation of Toxoplasma gondii VEG and Neospora caninum LIV Genomes with Tachyzoite Stage Transcriptome and Proteome Defines Novel Transcript Features.</title>
        <authorList>
            <person name="Ramaprasad A."/>
            <person name="Mourier T."/>
            <person name="Naeem R."/>
            <person name="Malas T.B."/>
            <person name="Moussa E."/>
            <person name="Panigrahi A."/>
            <person name="Vermont S.J."/>
            <person name="Otto T.D."/>
            <person name="Wastling J."/>
            <person name="Pain A."/>
        </authorList>
    </citation>
    <scope>NUCLEOTIDE SEQUENCE</scope>
    <source>
        <strain evidence="3">Liverpool</strain>
    </source>
</reference>
<keyword evidence="4" id="KW-1185">Reference proteome</keyword>
<evidence type="ECO:0000313" key="3">
    <source>
        <dbReference type="EMBL" id="CEL67182.1"/>
    </source>
</evidence>
<dbReference type="AlphaFoldDB" id="F0VHJ8"/>
<proteinExistence type="predicted"/>
<dbReference type="InParanoid" id="F0VHJ8"/>
<dbReference type="EMBL" id="FR823389">
    <property type="protein sequence ID" value="CBZ53192.1"/>
    <property type="molecule type" value="Genomic_DNA"/>
</dbReference>
<dbReference type="OMA" id="HYKHRIT"/>
<organism evidence="2 4">
    <name type="scientific">Neospora caninum (strain Liverpool)</name>
    <dbReference type="NCBI Taxonomy" id="572307"/>
    <lineage>
        <taxon>Eukaryota</taxon>
        <taxon>Sar</taxon>
        <taxon>Alveolata</taxon>
        <taxon>Apicomplexa</taxon>
        <taxon>Conoidasida</taxon>
        <taxon>Coccidia</taxon>
        <taxon>Eucoccidiorida</taxon>
        <taxon>Eimeriorina</taxon>
        <taxon>Sarcocystidae</taxon>
        <taxon>Neospora</taxon>
    </lineage>
</organism>
<dbReference type="OrthoDB" id="328843at2759"/>
<dbReference type="RefSeq" id="XP_003883224.1">
    <property type="nucleotide sequence ID" value="XM_003883175.1"/>
</dbReference>
<evidence type="ECO:0000313" key="4">
    <source>
        <dbReference type="Proteomes" id="UP000007494"/>
    </source>
</evidence>
<evidence type="ECO:0000313" key="2">
    <source>
        <dbReference type="EMBL" id="CBZ53192.1"/>
    </source>
</evidence>
<reference evidence="2" key="2">
    <citation type="submission" date="2011-03" db="EMBL/GenBank/DDBJ databases">
        <title>Comparative genomics and transcriptomics of Neospora caninum and Toxoplasma gondii.</title>
        <authorList>
            <person name="Reid A.J."/>
            <person name="Sohal A."/>
            <person name="Harris D."/>
            <person name="Quail M."/>
            <person name="Sanders M."/>
            <person name="Berriman M."/>
            <person name="Wastling J.M."/>
            <person name="Pain A."/>
        </authorList>
    </citation>
    <scope>NUCLEOTIDE SEQUENCE</scope>
    <source>
        <strain evidence="2">Liverpool</strain>
    </source>
</reference>
<reference evidence="2" key="1">
    <citation type="submission" date="2011-02" db="EMBL/GenBank/DDBJ databases">
        <authorList>
            <person name="Aslett M."/>
        </authorList>
    </citation>
    <scope>NUCLEOTIDE SEQUENCE</scope>
    <source>
        <strain evidence="2">Liverpool</strain>
    </source>
</reference>
<keyword evidence="1" id="KW-0812">Transmembrane</keyword>
<dbReference type="eggNOG" id="ENOG502R0CK">
    <property type="taxonomic scope" value="Eukaryota"/>
</dbReference>
<reference evidence="4" key="3">
    <citation type="journal article" date="2012" name="PLoS Pathog.">
        <title>Comparative genomics of the apicomplexan parasites Toxoplasma gondii and Neospora caninum: Coccidia differing in host range and transmission strategy.</title>
        <authorList>
            <person name="Reid A.J."/>
            <person name="Vermont S.J."/>
            <person name="Cotton J.A."/>
            <person name="Harris D."/>
            <person name="Hill-Cawthorne G.A."/>
            <person name="Konen-Waisman S."/>
            <person name="Latham S.M."/>
            <person name="Mourier T."/>
            <person name="Norton R."/>
            <person name="Quail M.A."/>
            <person name="Sanders M."/>
            <person name="Shanmugam D."/>
            <person name="Sohal A."/>
            <person name="Wasmuth J.D."/>
            <person name="Brunk B."/>
            <person name="Grigg M.E."/>
            <person name="Howard J.C."/>
            <person name="Parkinson J."/>
            <person name="Roos D.S."/>
            <person name="Trees A.J."/>
            <person name="Berriman M."/>
            <person name="Pain A."/>
            <person name="Wastling J.M."/>
        </authorList>
    </citation>
    <scope>NUCLEOTIDE SEQUENCE [LARGE SCALE GENOMIC DNA]</scope>
    <source>
        <strain evidence="4">Liverpool</strain>
    </source>
</reference>
<gene>
    <name evidence="3" type="ORF">BN1204_029800</name>
    <name evidence="2" type="ORF">NCLIV_029800</name>
</gene>
<feature type="transmembrane region" description="Helical" evidence="1">
    <location>
        <begin position="114"/>
        <end position="134"/>
    </location>
</feature>
<dbReference type="Proteomes" id="UP000007494">
    <property type="component" value="Chromosome VIIb"/>
</dbReference>
<dbReference type="VEuPathDB" id="ToxoDB:NCLIV_029800"/>
<protein>
    <submittedName>
        <fullName evidence="2">Uncharacterized protein</fullName>
    </submittedName>
</protein>
<dbReference type="GeneID" id="13443458"/>
<dbReference type="EMBL" id="LN714482">
    <property type="protein sequence ID" value="CEL67182.1"/>
    <property type="molecule type" value="Genomic_DNA"/>
</dbReference>
<keyword evidence="1" id="KW-1133">Transmembrane helix</keyword>
<name>F0VHJ8_NEOCL</name>